<dbReference type="InterPro" id="IPR011701">
    <property type="entry name" value="MFS"/>
</dbReference>
<evidence type="ECO:0000313" key="7">
    <source>
        <dbReference type="EMBL" id="KAF1994639.1"/>
    </source>
</evidence>
<evidence type="ECO:0000256" key="3">
    <source>
        <dbReference type="ARBA" id="ARBA00022989"/>
    </source>
</evidence>
<evidence type="ECO:0000256" key="1">
    <source>
        <dbReference type="ARBA" id="ARBA00004141"/>
    </source>
</evidence>
<feature type="transmembrane region" description="Helical" evidence="6">
    <location>
        <begin position="406"/>
        <end position="427"/>
    </location>
</feature>
<keyword evidence="8" id="KW-1185">Reference proteome</keyword>
<feature type="transmembrane region" description="Helical" evidence="6">
    <location>
        <begin position="379"/>
        <end position="400"/>
    </location>
</feature>
<gene>
    <name evidence="7" type="ORF">P154DRAFT_367209</name>
</gene>
<proteinExistence type="predicted"/>
<feature type="transmembrane region" description="Helical" evidence="6">
    <location>
        <begin position="340"/>
        <end position="359"/>
    </location>
</feature>
<dbReference type="OrthoDB" id="5376138at2759"/>
<dbReference type="Gene3D" id="1.20.1250.20">
    <property type="entry name" value="MFS general substrate transporter like domains"/>
    <property type="match status" value="1"/>
</dbReference>
<comment type="subcellular location">
    <subcellularLocation>
        <location evidence="1">Membrane</location>
        <topology evidence="1">Multi-pass membrane protein</topology>
    </subcellularLocation>
</comment>
<organism evidence="7 8">
    <name type="scientific">Amniculicola lignicola CBS 123094</name>
    <dbReference type="NCBI Taxonomy" id="1392246"/>
    <lineage>
        <taxon>Eukaryota</taxon>
        <taxon>Fungi</taxon>
        <taxon>Dikarya</taxon>
        <taxon>Ascomycota</taxon>
        <taxon>Pezizomycotina</taxon>
        <taxon>Dothideomycetes</taxon>
        <taxon>Pleosporomycetidae</taxon>
        <taxon>Pleosporales</taxon>
        <taxon>Amniculicolaceae</taxon>
        <taxon>Amniculicola</taxon>
    </lineage>
</organism>
<dbReference type="SUPFAM" id="SSF103473">
    <property type="entry name" value="MFS general substrate transporter"/>
    <property type="match status" value="1"/>
</dbReference>
<dbReference type="Pfam" id="PF07690">
    <property type="entry name" value="MFS_1"/>
    <property type="match status" value="1"/>
</dbReference>
<dbReference type="AlphaFoldDB" id="A0A6A5W158"/>
<dbReference type="PANTHER" id="PTHR23502">
    <property type="entry name" value="MAJOR FACILITATOR SUPERFAMILY"/>
    <property type="match status" value="1"/>
</dbReference>
<feature type="transmembrane region" description="Helical" evidence="6">
    <location>
        <begin position="301"/>
        <end position="320"/>
    </location>
</feature>
<keyword evidence="2 6" id="KW-0812">Transmembrane</keyword>
<reference evidence="7" key="1">
    <citation type="journal article" date="2020" name="Stud. Mycol.">
        <title>101 Dothideomycetes genomes: a test case for predicting lifestyles and emergence of pathogens.</title>
        <authorList>
            <person name="Haridas S."/>
            <person name="Albert R."/>
            <person name="Binder M."/>
            <person name="Bloem J."/>
            <person name="Labutti K."/>
            <person name="Salamov A."/>
            <person name="Andreopoulos B."/>
            <person name="Baker S."/>
            <person name="Barry K."/>
            <person name="Bills G."/>
            <person name="Bluhm B."/>
            <person name="Cannon C."/>
            <person name="Castanera R."/>
            <person name="Culley D."/>
            <person name="Daum C."/>
            <person name="Ezra D."/>
            <person name="Gonzalez J."/>
            <person name="Henrissat B."/>
            <person name="Kuo A."/>
            <person name="Liang C."/>
            <person name="Lipzen A."/>
            <person name="Lutzoni F."/>
            <person name="Magnuson J."/>
            <person name="Mondo S."/>
            <person name="Nolan M."/>
            <person name="Ohm R."/>
            <person name="Pangilinan J."/>
            <person name="Park H.-J."/>
            <person name="Ramirez L."/>
            <person name="Alfaro M."/>
            <person name="Sun H."/>
            <person name="Tritt A."/>
            <person name="Yoshinaga Y."/>
            <person name="Zwiers L.-H."/>
            <person name="Turgeon B."/>
            <person name="Goodwin S."/>
            <person name="Spatafora J."/>
            <person name="Crous P."/>
            <person name="Grigoriev I."/>
        </authorList>
    </citation>
    <scope>NUCLEOTIDE SEQUENCE</scope>
    <source>
        <strain evidence="7">CBS 123094</strain>
    </source>
</reference>
<dbReference type="FunFam" id="1.20.1250.20:FF:000088">
    <property type="entry name" value="MFS multidrug transporter, putative"/>
    <property type="match status" value="1"/>
</dbReference>
<feature type="transmembrane region" description="Helical" evidence="6">
    <location>
        <begin position="474"/>
        <end position="493"/>
    </location>
</feature>
<dbReference type="GO" id="GO:0005886">
    <property type="term" value="C:plasma membrane"/>
    <property type="evidence" value="ECO:0007669"/>
    <property type="project" value="TreeGrafter"/>
</dbReference>
<feature type="transmembrane region" description="Helical" evidence="6">
    <location>
        <begin position="109"/>
        <end position="126"/>
    </location>
</feature>
<name>A0A6A5W158_9PLEO</name>
<dbReference type="GO" id="GO:0022857">
    <property type="term" value="F:transmembrane transporter activity"/>
    <property type="evidence" value="ECO:0007669"/>
    <property type="project" value="InterPro"/>
</dbReference>
<dbReference type="PANTHER" id="PTHR23502:SF3">
    <property type="entry name" value="MAJOR FACILITATOR SUPERFAMILY (MFS) PROFILE DOMAIN-CONTAINING PROTEIN-RELATED"/>
    <property type="match status" value="1"/>
</dbReference>
<feature type="region of interest" description="Disordered" evidence="5">
    <location>
        <begin position="1"/>
        <end position="31"/>
    </location>
</feature>
<evidence type="ECO:0000256" key="4">
    <source>
        <dbReference type="ARBA" id="ARBA00023136"/>
    </source>
</evidence>
<dbReference type="InterPro" id="IPR036259">
    <property type="entry name" value="MFS_trans_sf"/>
</dbReference>
<protein>
    <submittedName>
        <fullName evidence="7">MFS general substrate transporter</fullName>
    </submittedName>
</protein>
<feature type="transmembrane region" description="Helical" evidence="6">
    <location>
        <begin position="448"/>
        <end position="468"/>
    </location>
</feature>
<dbReference type="EMBL" id="ML977654">
    <property type="protein sequence ID" value="KAF1994639.1"/>
    <property type="molecule type" value="Genomic_DNA"/>
</dbReference>
<feature type="transmembrane region" description="Helical" evidence="6">
    <location>
        <begin position="132"/>
        <end position="152"/>
    </location>
</feature>
<accession>A0A6A5W158</accession>
<evidence type="ECO:0000313" key="8">
    <source>
        <dbReference type="Proteomes" id="UP000799779"/>
    </source>
</evidence>
<feature type="transmembrane region" description="Helical" evidence="6">
    <location>
        <begin position="193"/>
        <end position="214"/>
    </location>
</feature>
<keyword evidence="4 6" id="KW-0472">Membrane</keyword>
<evidence type="ECO:0000256" key="6">
    <source>
        <dbReference type="SAM" id="Phobius"/>
    </source>
</evidence>
<sequence length="533" mass="59120">MAELRHSSSSDSPSAPKKGPQDEITPVSQVSTNNVEERLGGQVVNGKNVLAEEDAFEKTAYAWSVKKKWTLLTVVAICQTSMNFNAAIYSNAVEQLNEHFHIKNARHGMVAFLVAYAFGCELWAPWSEELGRWIVMQSSLSFVNISILICALSTSFKMTIAGRVIGGLSSAGGSVTLGMVADMFSPEEQQHAVLWASLWSCLGAVVGGICGGPIQQYLSWRWNFWIQLAFSCTTQTIHFFIAKESRATILLDREAKRQRKVDPNRNIWGPNEVKTRKERWNAKEIFATMWRPYHMLMFEPIVLFLSLLSGFADMLIFSFFESYGYVFGQWNFTPTQMSLALLPLAGSYWLSYFSFFPVVKRHNARRRNGETLSPESRLWWLLFQCVFLPAGLLGGAFVASGPPLHWSGFIVFSCCIGLANYGIYYATVDYMVASYGVYAASATGGNGFARDFLAGICALFIGPMYKALGIRDTMLVLFAVAAAFCIPVYIFYFNGPAIRARSKFAMELAHESEARSAGKSAVVVKEGVGIGGE</sequence>
<dbReference type="Proteomes" id="UP000799779">
    <property type="component" value="Unassembled WGS sequence"/>
</dbReference>
<feature type="transmembrane region" description="Helical" evidence="6">
    <location>
        <begin position="164"/>
        <end position="181"/>
    </location>
</feature>
<evidence type="ECO:0000256" key="2">
    <source>
        <dbReference type="ARBA" id="ARBA00022692"/>
    </source>
</evidence>
<evidence type="ECO:0000256" key="5">
    <source>
        <dbReference type="SAM" id="MobiDB-lite"/>
    </source>
</evidence>
<keyword evidence="3 6" id="KW-1133">Transmembrane helix</keyword>